<evidence type="ECO:0000313" key="2">
    <source>
        <dbReference type="EMBL" id="KIH62579.1"/>
    </source>
</evidence>
<proteinExistence type="predicted"/>
<evidence type="ECO:0000256" key="1">
    <source>
        <dbReference type="SAM" id="MobiDB-lite"/>
    </source>
</evidence>
<gene>
    <name evidence="2" type="ORF">ANCDUO_07139</name>
</gene>
<name>A0A0C2GUC2_9BILA</name>
<reference evidence="2 3" key="1">
    <citation type="submission" date="2013-12" db="EMBL/GenBank/DDBJ databases">
        <title>Draft genome of the parsitic nematode Ancylostoma duodenale.</title>
        <authorList>
            <person name="Mitreva M."/>
        </authorList>
    </citation>
    <scope>NUCLEOTIDE SEQUENCE [LARGE SCALE GENOMIC DNA]</scope>
    <source>
        <strain evidence="2 3">Zhejiang</strain>
    </source>
</reference>
<protein>
    <submittedName>
        <fullName evidence="2">Uncharacterized protein</fullName>
    </submittedName>
</protein>
<dbReference type="AlphaFoldDB" id="A0A0C2GUC2"/>
<dbReference type="EMBL" id="KN729215">
    <property type="protein sequence ID" value="KIH62579.1"/>
    <property type="molecule type" value="Genomic_DNA"/>
</dbReference>
<organism evidence="2 3">
    <name type="scientific">Ancylostoma duodenale</name>
    <dbReference type="NCBI Taxonomy" id="51022"/>
    <lineage>
        <taxon>Eukaryota</taxon>
        <taxon>Metazoa</taxon>
        <taxon>Ecdysozoa</taxon>
        <taxon>Nematoda</taxon>
        <taxon>Chromadorea</taxon>
        <taxon>Rhabditida</taxon>
        <taxon>Rhabditina</taxon>
        <taxon>Rhabditomorpha</taxon>
        <taxon>Strongyloidea</taxon>
        <taxon>Ancylostomatidae</taxon>
        <taxon>Ancylostomatinae</taxon>
        <taxon>Ancylostoma</taxon>
    </lineage>
</organism>
<keyword evidence="3" id="KW-1185">Reference proteome</keyword>
<feature type="region of interest" description="Disordered" evidence="1">
    <location>
        <begin position="1"/>
        <end position="31"/>
    </location>
</feature>
<accession>A0A0C2GUC2</accession>
<evidence type="ECO:0000313" key="3">
    <source>
        <dbReference type="Proteomes" id="UP000054047"/>
    </source>
</evidence>
<dbReference type="OrthoDB" id="5856713at2759"/>
<sequence>MSTPPAPTSIQARRKPQKRLCVDGNSSPTQTGLELQSDAILRDESLPQHVKTFISCLLDDRKQLLQMIDQYPSQAVVSSQDKQHTANVVSSRNLNDVERSRSLVVIGVPESTAEQSSDRVAHDLGAVREIMDFLEVDCSPVAVYRMARPNRSFIRLLKALPH</sequence>
<dbReference type="Proteomes" id="UP000054047">
    <property type="component" value="Unassembled WGS sequence"/>
</dbReference>